<feature type="compositionally biased region" description="Basic residues" evidence="1">
    <location>
        <begin position="53"/>
        <end position="69"/>
    </location>
</feature>
<reference evidence="2" key="1">
    <citation type="submission" date="2020-02" db="EMBL/GenBank/DDBJ databases">
        <authorList>
            <person name="Meier V. D."/>
        </authorList>
    </citation>
    <scope>NUCLEOTIDE SEQUENCE</scope>
    <source>
        <strain evidence="2">AVDCRST_MAG59</strain>
    </source>
</reference>
<feature type="non-terminal residue" evidence="2">
    <location>
        <position position="1"/>
    </location>
</feature>
<evidence type="ECO:0000256" key="1">
    <source>
        <dbReference type="SAM" id="MobiDB-lite"/>
    </source>
</evidence>
<accession>A0A6J4VEQ6</accession>
<name>A0A6J4VEQ6_9BACT</name>
<protein>
    <submittedName>
        <fullName evidence="2">Uncharacterized protein</fullName>
    </submittedName>
</protein>
<proteinExistence type="predicted"/>
<dbReference type="AlphaFoldDB" id="A0A6J4VEQ6"/>
<organism evidence="2">
    <name type="scientific">uncultured Thermomicrobiales bacterium</name>
    <dbReference type="NCBI Taxonomy" id="1645740"/>
    <lineage>
        <taxon>Bacteria</taxon>
        <taxon>Pseudomonadati</taxon>
        <taxon>Thermomicrobiota</taxon>
        <taxon>Thermomicrobia</taxon>
        <taxon>Thermomicrobiales</taxon>
        <taxon>environmental samples</taxon>
    </lineage>
</organism>
<feature type="compositionally biased region" description="Basic residues" evidence="1">
    <location>
        <begin position="33"/>
        <end position="45"/>
    </location>
</feature>
<feature type="compositionally biased region" description="Basic and acidic residues" evidence="1">
    <location>
        <begin position="70"/>
        <end position="79"/>
    </location>
</feature>
<gene>
    <name evidence="2" type="ORF">AVDCRST_MAG59-3904</name>
</gene>
<sequence length="85" mass="9894">ELHRLADLRGLGGVGRQHAGGHQQPDGLADEHRRRHPRGVPRRLHLLADHRGRFQRRLQHRQLHRRRGRRPDPAGDHPHGRQQGL</sequence>
<dbReference type="EMBL" id="CADCWF010000279">
    <property type="protein sequence ID" value="CAA9574247.1"/>
    <property type="molecule type" value="Genomic_DNA"/>
</dbReference>
<feature type="region of interest" description="Disordered" evidence="1">
    <location>
        <begin position="1"/>
        <end position="85"/>
    </location>
</feature>
<feature type="non-terminal residue" evidence="2">
    <location>
        <position position="85"/>
    </location>
</feature>
<evidence type="ECO:0000313" key="2">
    <source>
        <dbReference type="EMBL" id="CAA9574247.1"/>
    </source>
</evidence>